<dbReference type="GO" id="GO:0016887">
    <property type="term" value="F:ATP hydrolysis activity"/>
    <property type="evidence" value="ECO:0007669"/>
    <property type="project" value="InterPro"/>
</dbReference>
<protein>
    <recommendedName>
        <fullName evidence="3">ATPase AAA-type core domain-containing protein</fullName>
    </recommendedName>
</protein>
<proteinExistence type="predicted"/>
<dbReference type="Gene3D" id="3.40.50.300">
    <property type="entry name" value="P-loop containing nucleotide triphosphate hydrolases"/>
    <property type="match status" value="1"/>
</dbReference>
<evidence type="ECO:0000259" key="3">
    <source>
        <dbReference type="Pfam" id="PF00004"/>
    </source>
</evidence>
<dbReference type="GeneTree" id="ENSGT01020000230346"/>
<keyword evidence="2" id="KW-0067">ATP-binding</keyword>
<evidence type="ECO:0000313" key="4">
    <source>
        <dbReference type="Ensembl" id="ENSUMAP00000030134"/>
    </source>
</evidence>
<organism evidence="4">
    <name type="scientific">Ursus maritimus</name>
    <name type="common">Polar bear</name>
    <name type="synonym">Thalarctos maritimus</name>
    <dbReference type="NCBI Taxonomy" id="29073"/>
    <lineage>
        <taxon>Eukaryota</taxon>
        <taxon>Metazoa</taxon>
        <taxon>Chordata</taxon>
        <taxon>Craniata</taxon>
        <taxon>Vertebrata</taxon>
        <taxon>Euteleostomi</taxon>
        <taxon>Mammalia</taxon>
        <taxon>Eutheria</taxon>
        <taxon>Laurasiatheria</taxon>
        <taxon>Carnivora</taxon>
        <taxon>Caniformia</taxon>
        <taxon>Ursidae</taxon>
        <taxon>Ursus</taxon>
    </lineage>
</organism>
<name>A0A452V987_URSMA</name>
<evidence type="ECO:0000256" key="1">
    <source>
        <dbReference type="ARBA" id="ARBA00022741"/>
    </source>
</evidence>
<keyword evidence="1" id="KW-0547">Nucleotide-binding</keyword>
<dbReference type="GO" id="GO:0005524">
    <property type="term" value="F:ATP binding"/>
    <property type="evidence" value="ECO:0007669"/>
    <property type="project" value="UniProtKB-KW"/>
</dbReference>
<feature type="domain" description="ATPase AAA-type core" evidence="3">
    <location>
        <begin position="7"/>
        <end position="89"/>
    </location>
</feature>
<dbReference type="AlphaFoldDB" id="A0A452V987"/>
<dbReference type="InterPro" id="IPR027417">
    <property type="entry name" value="P-loop_NTPase"/>
</dbReference>
<dbReference type="PANTHER" id="PTHR23073">
    <property type="entry name" value="26S PROTEASOME REGULATORY SUBUNIT"/>
    <property type="match status" value="1"/>
</dbReference>
<dbReference type="InterPro" id="IPR003959">
    <property type="entry name" value="ATPase_AAA_core"/>
</dbReference>
<dbReference type="Ensembl" id="ENSUMAT00000035606.1">
    <property type="protein sequence ID" value="ENSUMAP00000030134.1"/>
    <property type="gene ID" value="ENSUMAG00000021797.1"/>
</dbReference>
<dbReference type="OMA" id="LANESHC"/>
<dbReference type="SUPFAM" id="SSF52540">
    <property type="entry name" value="P-loop containing nucleoside triphosphate hydrolases"/>
    <property type="match status" value="1"/>
</dbReference>
<dbReference type="Gene3D" id="1.10.8.60">
    <property type="match status" value="1"/>
</dbReference>
<dbReference type="InterPro" id="IPR050221">
    <property type="entry name" value="26S_Proteasome_ATPase"/>
</dbReference>
<evidence type="ECO:0000256" key="2">
    <source>
        <dbReference type="ARBA" id="ARBA00022840"/>
    </source>
</evidence>
<reference evidence="4" key="1">
    <citation type="submission" date="2019-03" db="UniProtKB">
        <authorList>
            <consortium name="Ensembl"/>
        </authorList>
    </citation>
    <scope>IDENTIFICATION</scope>
</reference>
<dbReference type="Pfam" id="PF00004">
    <property type="entry name" value="AAA"/>
    <property type="match status" value="1"/>
</dbReference>
<accession>A0A452V987</accession>
<sequence length="201" mass="22923">MVHELSEMPRTKIACLIFFAESDAIGGAHVEDDAEGDNEVQRMILKLINQLDGFDPRSNIKGLMATTRPDGSDLGLTRPERLDRKTAFSLPDLEGWTHIFQIRARSVSVERDVRFELLVCLCPNRSGAEMRSICREAGMLKLHTTTITLEDFNAPLPTFGILSKQKRRKYSLNYQITNLFLIVTEGFTSYEHTIFIYVHKM</sequence>